<keyword evidence="1" id="KW-0479">Metal-binding</keyword>
<feature type="region of interest" description="Disordered" evidence="4">
    <location>
        <begin position="1"/>
        <end position="21"/>
    </location>
</feature>
<evidence type="ECO:0000256" key="2">
    <source>
        <dbReference type="ARBA" id="ARBA00023004"/>
    </source>
</evidence>
<dbReference type="PANTHER" id="PTHR42783:SF3">
    <property type="entry name" value="GLUTAMATE SYNTHASE [NADPH] SMALL CHAIN-RELATED"/>
    <property type="match status" value="1"/>
</dbReference>
<dbReference type="InterPro" id="IPR017896">
    <property type="entry name" value="4Fe4S_Fe-S-bd"/>
</dbReference>
<feature type="domain" description="4Fe-4S ferredoxin-type" evidence="5">
    <location>
        <begin position="708"/>
        <end position="738"/>
    </location>
</feature>
<comment type="caution">
    <text evidence="7">The sequence shown here is derived from an EMBL/GenBank/DDBJ whole genome shotgun (WGS) entry which is preliminary data.</text>
</comment>
<dbReference type="Pfam" id="PF13247">
    <property type="entry name" value="Fer4_11"/>
    <property type="match status" value="1"/>
</dbReference>
<dbReference type="SUPFAM" id="SSF53706">
    <property type="entry name" value="Formate dehydrogenase/DMSO reductase, domains 1-3"/>
    <property type="match status" value="1"/>
</dbReference>
<sequence>MSAPTLPRHGPDPSPEPAQPAALLAAPHGTVERRDALKLMGASFALAALGGCDEAPEHGHPLHAPARASDNAASAEYATILELDGLARGVLVRTRGGHAVKVEGNPRHPASLGATDIFAEAAVLSLHDPHRSRSIRRGGRPVPPAALEAALASLRSEVTARAGQGLRILTGPVSSPTLAWAISEVLAEFPGARWHQHDPLADDAALEGAMRAFGQPVATVPDMARARAVLCLGADPLGGMAGHLRHARDWASARAAGRPPRLIVAESAPSLSGARADHRIPLHPAGMEPFARAVAAALGAAPPTGDETHPDAPGAASALLAAGPDAVVLAGRGASAAVHALAHAMNARLGSTACRQLPHPLTRPEPMAASLADLAAGMRAGEVSHLLILGANPAYDAPAALGFEAALRRLPFSLHLGFRQDETARLCTWHVPLPHPLEAWGDSRAFDGTPAIRQPATASLSDQARCEVELLAAVRGTPVTARAAVEATWRAAWAGQDFDARWAGALEGGVAGEAPAPLSLPLREDWDRPSPSPPAGLAAVFAPDPGTRGGAEAHEAWLQEMPRPLTKITWGNAALMAPSTLAALGLQPGDEVELELDGRRLLAPCWPLPGHAPDCVTLPLGGGRRAGGPVGERRGFDAYALRPADGAWHAPGLALRPTGRRAPPVTTDSHHRVDAAEALRSVPPGGALPQPGRDASLHRDWPYPGHAWGMAIDLDACIGCNACAVACQAENNVPVVGPLAVSQGREMHWLRVDRYHHGAEENPAASFQPVPCMHCEQAPCEPVCPVNATLHDHEGLNVMVHARCIGTRTCSNNCPYKVRRFNWSDHRRLLDTPARNPEVSLRPRGVMEKCTYCTHRISSARSNAANEGRALRDGEVETACQRACPTRAITFGDINDPDSAVSRAKDSGRHYAMLGQLGTRPRTTYLARVAEDEA</sequence>
<dbReference type="InterPro" id="IPR006963">
    <property type="entry name" value="Mopterin_OxRdtase_4Fe-4S_dom"/>
</dbReference>
<dbReference type="CDD" id="cd10551">
    <property type="entry name" value="PsrB"/>
    <property type="match status" value="1"/>
</dbReference>
<dbReference type="CDD" id="cd02784">
    <property type="entry name" value="MopB_CT_PHLH"/>
    <property type="match status" value="1"/>
</dbReference>
<keyword evidence="8" id="KW-1185">Reference proteome</keyword>
<feature type="domain" description="4Fe-4S ferredoxin-type" evidence="5">
    <location>
        <begin position="795"/>
        <end position="824"/>
    </location>
</feature>
<protein>
    <submittedName>
        <fullName evidence="7">4Fe-4S dicluster domain-containing protein</fullName>
    </submittedName>
</protein>
<reference evidence="7 8" key="1">
    <citation type="submission" date="2024-09" db="EMBL/GenBank/DDBJ databases">
        <authorList>
            <person name="Sun Q."/>
            <person name="Mori K."/>
        </authorList>
    </citation>
    <scope>NUCLEOTIDE SEQUENCE [LARGE SCALE GENOMIC DNA]</scope>
    <source>
        <strain evidence="7 8">CCM 7468</strain>
    </source>
</reference>
<dbReference type="PROSITE" id="PS51379">
    <property type="entry name" value="4FE4S_FER_2"/>
    <property type="match status" value="3"/>
</dbReference>
<dbReference type="RefSeq" id="WP_377050244.1">
    <property type="nucleotide sequence ID" value="NZ_JBHLVZ010000023.1"/>
</dbReference>
<keyword evidence="2" id="KW-0408">Iron</keyword>
<dbReference type="SUPFAM" id="SSF50692">
    <property type="entry name" value="ADC-like"/>
    <property type="match status" value="1"/>
</dbReference>
<evidence type="ECO:0000259" key="5">
    <source>
        <dbReference type="PROSITE" id="PS51379"/>
    </source>
</evidence>
<dbReference type="SUPFAM" id="SSF54862">
    <property type="entry name" value="4Fe-4S ferredoxins"/>
    <property type="match status" value="1"/>
</dbReference>
<gene>
    <name evidence="7" type="ORF">ACFFIC_11170</name>
</gene>
<feature type="domain" description="4Fe-4S Mo/W bis-MGD-type" evidence="6">
    <location>
        <begin position="74"/>
        <end position="134"/>
    </location>
</feature>
<keyword evidence="3" id="KW-0411">Iron-sulfur</keyword>
<dbReference type="Gene3D" id="3.40.228.10">
    <property type="entry name" value="Dimethylsulfoxide Reductase, domain 2"/>
    <property type="match status" value="1"/>
</dbReference>
<evidence type="ECO:0000256" key="3">
    <source>
        <dbReference type="ARBA" id="ARBA00023014"/>
    </source>
</evidence>
<evidence type="ECO:0000256" key="1">
    <source>
        <dbReference type="ARBA" id="ARBA00022723"/>
    </source>
</evidence>
<organism evidence="7 8">
    <name type="scientific">Muricoccus vinaceus</name>
    <dbReference type="NCBI Taxonomy" id="424704"/>
    <lineage>
        <taxon>Bacteria</taxon>
        <taxon>Pseudomonadati</taxon>
        <taxon>Pseudomonadota</taxon>
        <taxon>Alphaproteobacteria</taxon>
        <taxon>Acetobacterales</taxon>
        <taxon>Roseomonadaceae</taxon>
        <taxon>Muricoccus</taxon>
    </lineage>
</organism>
<dbReference type="PROSITE" id="PS51669">
    <property type="entry name" value="4FE4S_MOW_BIS_MGD"/>
    <property type="match status" value="1"/>
</dbReference>
<feature type="domain" description="4Fe-4S ferredoxin-type" evidence="5">
    <location>
        <begin position="763"/>
        <end position="794"/>
    </location>
</feature>
<accession>A0ABV6IR71</accession>
<dbReference type="PROSITE" id="PS51318">
    <property type="entry name" value="TAT"/>
    <property type="match status" value="1"/>
</dbReference>
<dbReference type="Proteomes" id="UP001589789">
    <property type="component" value="Unassembled WGS sequence"/>
</dbReference>
<dbReference type="InterPro" id="IPR009010">
    <property type="entry name" value="Asp_de-COase-like_dom_sf"/>
</dbReference>
<dbReference type="EMBL" id="JBHLVZ010000023">
    <property type="protein sequence ID" value="MFC0386100.1"/>
    <property type="molecule type" value="Genomic_DNA"/>
</dbReference>
<dbReference type="InterPro" id="IPR006311">
    <property type="entry name" value="TAT_signal"/>
</dbReference>
<evidence type="ECO:0000256" key="4">
    <source>
        <dbReference type="SAM" id="MobiDB-lite"/>
    </source>
</evidence>
<evidence type="ECO:0000313" key="8">
    <source>
        <dbReference type="Proteomes" id="UP001589789"/>
    </source>
</evidence>
<evidence type="ECO:0000259" key="6">
    <source>
        <dbReference type="PROSITE" id="PS51669"/>
    </source>
</evidence>
<name>A0ABV6IR71_9PROT</name>
<dbReference type="PANTHER" id="PTHR42783">
    <property type="entry name" value="GLUTAMATE SYNTHASE [NADPH] SMALL CHAIN"/>
    <property type="match status" value="1"/>
</dbReference>
<proteinExistence type="predicted"/>
<dbReference type="Gene3D" id="3.30.70.20">
    <property type="match status" value="2"/>
</dbReference>
<evidence type="ECO:0000313" key="7">
    <source>
        <dbReference type="EMBL" id="MFC0386100.1"/>
    </source>
</evidence>